<evidence type="ECO:0000313" key="10">
    <source>
        <dbReference type="EMBL" id="GAA1970939.1"/>
    </source>
</evidence>
<comment type="similarity">
    <text evidence="7">Belongs to the glycosyltransferase 87 family.</text>
</comment>
<dbReference type="RefSeq" id="WP_344423845.1">
    <property type="nucleotide sequence ID" value="NZ_BAAANN010000021.1"/>
</dbReference>
<reference evidence="10 11" key="1">
    <citation type="journal article" date="2019" name="Int. J. Syst. Evol. Microbiol.">
        <title>The Global Catalogue of Microorganisms (GCM) 10K type strain sequencing project: providing services to taxonomists for standard genome sequencing and annotation.</title>
        <authorList>
            <consortium name="The Broad Institute Genomics Platform"/>
            <consortium name="The Broad Institute Genome Sequencing Center for Infectious Disease"/>
            <person name="Wu L."/>
            <person name="Ma J."/>
        </authorList>
    </citation>
    <scope>NUCLEOTIDE SEQUENCE [LARGE SCALE GENOMIC DNA]</scope>
    <source>
        <strain evidence="10 11">JCM 14545</strain>
    </source>
</reference>
<proteinExistence type="inferred from homology"/>
<keyword evidence="2" id="KW-1003">Cell membrane</keyword>
<feature type="transmembrane region" description="Helical" evidence="9">
    <location>
        <begin position="12"/>
        <end position="33"/>
    </location>
</feature>
<evidence type="ECO:0000256" key="3">
    <source>
        <dbReference type="ARBA" id="ARBA00022679"/>
    </source>
</evidence>
<feature type="compositionally biased region" description="Basic and acidic residues" evidence="8">
    <location>
        <begin position="504"/>
        <end position="520"/>
    </location>
</feature>
<evidence type="ECO:0000256" key="2">
    <source>
        <dbReference type="ARBA" id="ARBA00022475"/>
    </source>
</evidence>
<evidence type="ECO:0008006" key="12">
    <source>
        <dbReference type="Google" id="ProtNLM"/>
    </source>
</evidence>
<feature type="transmembrane region" description="Helical" evidence="9">
    <location>
        <begin position="166"/>
        <end position="186"/>
    </location>
</feature>
<keyword evidence="11" id="KW-1185">Reference proteome</keyword>
<keyword evidence="6 9" id="KW-0472">Membrane</keyword>
<comment type="caution">
    <text evidence="10">The sequence shown here is derived from an EMBL/GenBank/DDBJ whole genome shotgun (WGS) entry which is preliminary data.</text>
</comment>
<gene>
    <name evidence="10" type="ORF">GCM10009754_51200</name>
</gene>
<keyword evidence="4 9" id="KW-0812">Transmembrane</keyword>
<feature type="transmembrane region" description="Helical" evidence="9">
    <location>
        <begin position="279"/>
        <end position="295"/>
    </location>
</feature>
<feature type="compositionally biased region" description="Acidic residues" evidence="8">
    <location>
        <begin position="470"/>
        <end position="481"/>
    </location>
</feature>
<keyword evidence="3" id="KW-0808">Transferase</keyword>
<accession>A0ABN2RL24</accession>
<feature type="compositionally biased region" description="Basic and acidic residues" evidence="8">
    <location>
        <begin position="560"/>
        <end position="575"/>
    </location>
</feature>
<evidence type="ECO:0000256" key="8">
    <source>
        <dbReference type="SAM" id="MobiDB-lite"/>
    </source>
</evidence>
<protein>
    <recommendedName>
        <fullName evidence="12">Alpha-1,2-mannosyltransferase</fullName>
    </recommendedName>
</protein>
<feature type="transmembrane region" description="Helical" evidence="9">
    <location>
        <begin position="198"/>
        <end position="220"/>
    </location>
</feature>
<dbReference type="Pfam" id="PF09594">
    <property type="entry name" value="GT87"/>
    <property type="match status" value="1"/>
</dbReference>
<evidence type="ECO:0000313" key="11">
    <source>
        <dbReference type="Proteomes" id="UP001501116"/>
    </source>
</evidence>
<evidence type="ECO:0000256" key="9">
    <source>
        <dbReference type="SAM" id="Phobius"/>
    </source>
</evidence>
<feature type="transmembrane region" description="Helical" evidence="9">
    <location>
        <begin position="83"/>
        <end position="105"/>
    </location>
</feature>
<feature type="region of interest" description="Disordered" evidence="8">
    <location>
        <begin position="425"/>
        <end position="484"/>
    </location>
</feature>
<comment type="subcellular location">
    <subcellularLocation>
        <location evidence="1">Cell membrane</location>
        <topology evidence="1">Multi-pass membrane protein</topology>
    </subcellularLocation>
</comment>
<keyword evidence="5 9" id="KW-1133">Transmembrane helix</keyword>
<feature type="transmembrane region" description="Helical" evidence="9">
    <location>
        <begin position="323"/>
        <end position="342"/>
    </location>
</feature>
<name>A0ABN2RL24_9PSEU</name>
<evidence type="ECO:0000256" key="6">
    <source>
        <dbReference type="ARBA" id="ARBA00023136"/>
    </source>
</evidence>
<evidence type="ECO:0000256" key="5">
    <source>
        <dbReference type="ARBA" id="ARBA00022989"/>
    </source>
</evidence>
<feature type="compositionally biased region" description="Basic and acidic residues" evidence="8">
    <location>
        <begin position="425"/>
        <end position="469"/>
    </location>
</feature>
<evidence type="ECO:0000256" key="1">
    <source>
        <dbReference type="ARBA" id="ARBA00004651"/>
    </source>
</evidence>
<dbReference type="InterPro" id="IPR018584">
    <property type="entry name" value="GT87"/>
</dbReference>
<feature type="transmembrane region" description="Helical" evidence="9">
    <location>
        <begin position="117"/>
        <end position="137"/>
    </location>
</feature>
<feature type="compositionally biased region" description="Basic and acidic residues" evidence="8">
    <location>
        <begin position="532"/>
        <end position="553"/>
    </location>
</feature>
<evidence type="ECO:0000256" key="7">
    <source>
        <dbReference type="ARBA" id="ARBA00024033"/>
    </source>
</evidence>
<organism evidence="10 11">
    <name type="scientific">Amycolatopsis minnesotensis</name>
    <dbReference type="NCBI Taxonomy" id="337894"/>
    <lineage>
        <taxon>Bacteria</taxon>
        <taxon>Bacillati</taxon>
        <taxon>Actinomycetota</taxon>
        <taxon>Actinomycetes</taxon>
        <taxon>Pseudonocardiales</taxon>
        <taxon>Pseudonocardiaceae</taxon>
        <taxon>Amycolatopsis</taxon>
    </lineage>
</organism>
<evidence type="ECO:0000256" key="4">
    <source>
        <dbReference type="ARBA" id="ARBA00022692"/>
    </source>
</evidence>
<sequence>MTGTFFLRYKAFLLAIGAVIGVVAVVVVARSQFIDLQVYRFGAQALWRGDDPYGTLPPTSAGVTLPFIYPPFAAIALTPLVTAPWWCAAVGMFALSVAALGLALVVTVRLALPWRRVVVGLALLPAALLLEPVRATLGFGQVNLVLMGMVLADCLLPKTRWPRGTLVGLAAAVKITPAAFVLFFLLRKDFRSATTAAATALAASAAGFVVAPVASAHYWLVELTGASGLSGSPFATNQTIEAELTRLGLPPGWHAVLGAVLVAAVLVAAVIVMRRVEPPVAVLVNAVAALVVSPISWSHHWVWLAPALVVLCGHACRTGAPRWWVAAGALAVVFFVGPHHFAPSGEDKERHWTLAEHLYGNTYLLLALCVLAGWAWWLKVRCHRVGKELLRALPSRAEQLFSTASGRDREGRGGLRCATQDADLAGEHHRERHQEEEQRHPVPTEPGFRHELAEGHRERVDVLEQPDEHDPGDEDDEPDGEVGERGAGVELCRAGIPVHGHGLRQPDSDTGADRRADGGAHEVGGAVVVLAGEDHQPADHGGGHERHHGEQRRMPSPPDLRGEHQHEEDPAEHKSIGHGRRN</sequence>
<feature type="region of interest" description="Disordered" evidence="8">
    <location>
        <begin position="497"/>
        <end position="582"/>
    </location>
</feature>
<feature type="transmembrane region" description="Helical" evidence="9">
    <location>
        <begin position="253"/>
        <end position="272"/>
    </location>
</feature>
<feature type="transmembrane region" description="Helical" evidence="9">
    <location>
        <begin position="362"/>
        <end position="378"/>
    </location>
</feature>
<dbReference type="EMBL" id="BAAANN010000021">
    <property type="protein sequence ID" value="GAA1970939.1"/>
    <property type="molecule type" value="Genomic_DNA"/>
</dbReference>
<dbReference type="Proteomes" id="UP001501116">
    <property type="component" value="Unassembled WGS sequence"/>
</dbReference>